<organism evidence="1 2">
    <name type="scientific">Streptomyces jumonjinensis</name>
    <dbReference type="NCBI Taxonomy" id="1945"/>
    <lineage>
        <taxon>Bacteria</taxon>
        <taxon>Bacillati</taxon>
        <taxon>Actinomycetota</taxon>
        <taxon>Actinomycetes</taxon>
        <taxon>Kitasatosporales</taxon>
        <taxon>Streptomycetaceae</taxon>
        <taxon>Streptomyces</taxon>
    </lineage>
</organism>
<reference evidence="1 2" key="1">
    <citation type="submission" date="2019-05" db="EMBL/GenBank/DDBJ databases">
        <title>Comparative genomics and metabolomics analyses of clavulanic acid producing Streptomyces species provides insight into specialized metabolism and evolution of beta-lactam biosynthetic gene clusters.</title>
        <authorList>
            <person name="Moore M.A."/>
            <person name="Cruz-Morales P."/>
            <person name="Barona Gomez F."/>
            <person name="Kapil T."/>
        </authorList>
    </citation>
    <scope>NUCLEOTIDE SEQUENCE [LARGE SCALE GENOMIC DNA]</scope>
    <source>
        <strain evidence="1 2">NRRL 5741</strain>
    </source>
</reference>
<dbReference type="GO" id="GO:0003677">
    <property type="term" value="F:DNA binding"/>
    <property type="evidence" value="ECO:0007669"/>
    <property type="project" value="InterPro"/>
</dbReference>
<proteinExistence type="predicted"/>
<sequence>MPSIAGFVLRMARESIPAGNGSRTQAGMAEALRVDLGTVQGWESGRRPLANMKAGSLLALRRRLPAFGADPQVVRLLEAAMDADRVIEAGLAGPDRDPVHPLGQWVHTRETAHMIAWALTGTPPPSLAHPTPSRRGPVAKGPLLPVPERTAFFSHLRTAAESASRIEESGVLLGRQALYLTSYDQSADAASWTAHALHARRGVLGARGWTPQWAEARSTAAALARLGDPQPLLDFIERSVIDDDVAEAANLTYWAYWLGALAEPHANDHFMRDRGLAAWDPITLMRCLVYGIHQAPGYVDLYIHSLWALLTAHRWLPMASPEIAGQLSERALQLLDSGRISSRSKRELSAVYYVLHENRT</sequence>
<evidence type="ECO:0000313" key="2">
    <source>
        <dbReference type="Proteomes" id="UP000419138"/>
    </source>
</evidence>
<dbReference type="AlphaFoldDB" id="A0A646KGK0"/>
<protein>
    <submittedName>
        <fullName evidence="1">XRE family transcriptional regulator</fullName>
    </submittedName>
</protein>
<dbReference type="EMBL" id="VCLA01000121">
    <property type="protein sequence ID" value="MQT01375.1"/>
    <property type="molecule type" value="Genomic_DNA"/>
</dbReference>
<dbReference type="Proteomes" id="UP000419138">
    <property type="component" value="Unassembled WGS sequence"/>
</dbReference>
<dbReference type="RefSeq" id="WP_153523196.1">
    <property type="nucleotide sequence ID" value="NZ_VCLA01000121.1"/>
</dbReference>
<evidence type="ECO:0000313" key="1">
    <source>
        <dbReference type="EMBL" id="MQT01375.1"/>
    </source>
</evidence>
<accession>A0A646KGK0</accession>
<name>A0A646KGK0_STRJU</name>
<comment type="caution">
    <text evidence="1">The sequence shown here is derived from an EMBL/GenBank/DDBJ whole genome shotgun (WGS) entry which is preliminary data.</text>
</comment>
<dbReference type="InterPro" id="IPR010982">
    <property type="entry name" value="Lambda_DNA-bd_dom_sf"/>
</dbReference>
<gene>
    <name evidence="1" type="ORF">FF041_14425</name>
</gene>
<dbReference type="Gene3D" id="1.10.260.40">
    <property type="entry name" value="lambda repressor-like DNA-binding domains"/>
    <property type="match status" value="1"/>
</dbReference>
<keyword evidence="2" id="KW-1185">Reference proteome</keyword>
<dbReference type="OrthoDB" id="4509586at2"/>